<comment type="caution">
    <text evidence="2">The sequence shown here is derived from an EMBL/GenBank/DDBJ whole genome shotgun (WGS) entry which is preliminary data.</text>
</comment>
<feature type="compositionally biased region" description="Polar residues" evidence="1">
    <location>
        <begin position="139"/>
        <end position="148"/>
    </location>
</feature>
<feature type="region of interest" description="Disordered" evidence="1">
    <location>
        <begin position="113"/>
        <end position="219"/>
    </location>
</feature>
<dbReference type="Proteomes" id="UP001159427">
    <property type="component" value="Unassembled WGS sequence"/>
</dbReference>
<organism evidence="2 3">
    <name type="scientific">Porites evermanni</name>
    <dbReference type="NCBI Taxonomy" id="104178"/>
    <lineage>
        <taxon>Eukaryota</taxon>
        <taxon>Metazoa</taxon>
        <taxon>Cnidaria</taxon>
        <taxon>Anthozoa</taxon>
        <taxon>Hexacorallia</taxon>
        <taxon>Scleractinia</taxon>
        <taxon>Fungiina</taxon>
        <taxon>Poritidae</taxon>
        <taxon>Porites</taxon>
    </lineage>
</organism>
<gene>
    <name evidence="2" type="ORF">PEVE_00042575</name>
</gene>
<reference evidence="2 3" key="1">
    <citation type="submission" date="2022-05" db="EMBL/GenBank/DDBJ databases">
        <authorList>
            <consortium name="Genoscope - CEA"/>
            <person name="William W."/>
        </authorList>
    </citation>
    <scope>NUCLEOTIDE SEQUENCE [LARGE SCALE GENOMIC DNA]</scope>
</reference>
<evidence type="ECO:0000256" key="1">
    <source>
        <dbReference type="SAM" id="MobiDB-lite"/>
    </source>
</evidence>
<protein>
    <submittedName>
        <fullName evidence="2">Uncharacterized protein</fullName>
    </submittedName>
</protein>
<feature type="non-terminal residue" evidence="2">
    <location>
        <position position="1"/>
    </location>
</feature>
<evidence type="ECO:0000313" key="2">
    <source>
        <dbReference type="EMBL" id="CAH3142611.1"/>
    </source>
</evidence>
<feature type="compositionally biased region" description="Basic residues" evidence="1">
    <location>
        <begin position="209"/>
        <end position="219"/>
    </location>
</feature>
<name>A0ABN8PH28_9CNID</name>
<evidence type="ECO:0000313" key="3">
    <source>
        <dbReference type="Proteomes" id="UP001159427"/>
    </source>
</evidence>
<sequence length="219" mass="24367">RVDNKDKLDTDPPDAKDLLQILKAINFDPWVEDLFTDAFNAVGPVLMMAVHVLVINCLMHNPDAFAERMVRAATSEKFKAGPTFKNMMRYLIDNILIRRRTIKRSTNDCDTAAYLEEEDDDSHQARPSRSRRSLAHADPTTQGSSAGPSISRRRVGLPSTDRGRTNKRPTATTSRRRPSTLEVSGISALAKSNDDAEGKANKQISAQPCRRRRGLLPGP</sequence>
<keyword evidence="3" id="KW-1185">Reference proteome</keyword>
<proteinExistence type="predicted"/>
<accession>A0ABN8PH28</accession>
<dbReference type="EMBL" id="CALNXI010000840">
    <property type="protein sequence ID" value="CAH3142611.1"/>
    <property type="molecule type" value="Genomic_DNA"/>
</dbReference>